<comment type="subcellular location">
    <subcellularLocation>
        <location evidence="1">Cytoplasm</location>
    </subcellularLocation>
</comment>
<evidence type="ECO:0000256" key="3">
    <source>
        <dbReference type="ARBA" id="ARBA00022490"/>
    </source>
</evidence>
<evidence type="ECO:0000256" key="4">
    <source>
        <dbReference type="ARBA" id="ARBA00022603"/>
    </source>
</evidence>
<keyword evidence="12" id="KW-0175">Coiled coil</keyword>
<reference evidence="16" key="1">
    <citation type="submission" date="2020-10" db="EMBL/GenBank/DDBJ databases">
        <authorList>
            <person name="Muller C M."/>
        </authorList>
    </citation>
    <scope>NUCLEOTIDE SEQUENCE</scope>
    <source>
        <strain evidence="16">THUN-12</strain>
    </source>
</reference>
<gene>
    <name evidence="16" type="ORF">BGTH12_LOCUS7761</name>
</gene>
<dbReference type="GO" id="GO:0005737">
    <property type="term" value="C:cytoplasm"/>
    <property type="evidence" value="ECO:0007669"/>
    <property type="project" value="UniProtKB-SubCell"/>
</dbReference>
<keyword evidence="9" id="KW-0862">Zinc</keyword>
<keyword evidence="6 11" id="KW-0949">S-adenosyl-L-methionine</keyword>
<dbReference type="CDD" id="cd02440">
    <property type="entry name" value="AdoMet_MTases"/>
    <property type="match status" value="1"/>
</dbReference>
<organism evidence="16 17">
    <name type="scientific">Blumeria graminis f. sp. triticale</name>
    <dbReference type="NCBI Taxonomy" id="1689686"/>
    <lineage>
        <taxon>Eukaryota</taxon>
        <taxon>Fungi</taxon>
        <taxon>Dikarya</taxon>
        <taxon>Ascomycota</taxon>
        <taxon>Pezizomycotina</taxon>
        <taxon>Leotiomycetes</taxon>
        <taxon>Erysiphales</taxon>
        <taxon>Erysiphaceae</taxon>
        <taxon>Blumeria</taxon>
    </lineage>
</organism>
<evidence type="ECO:0000256" key="9">
    <source>
        <dbReference type="ARBA" id="ARBA00022833"/>
    </source>
</evidence>
<proteinExistence type="predicted"/>
<evidence type="ECO:0000256" key="5">
    <source>
        <dbReference type="ARBA" id="ARBA00022679"/>
    </source>
</evidence>
<dbReference type="Pfam" id="PF22528">
    <property type="entry name" value="PRMT_C"/>
    <property type="match status" value="1"/>
</dbReference>
<dbReference type="InterPro" id="IPR025799">
    <property type="entry name" value="Arg_MeTrfase"/>
</dbReference>
<sequence length="552" mass="63241">MTNSVLRADDAHSCSSASSENSDILNMEDEEGWEDAVNDEEKISFKSLVDDQVFSDIYSMFDHCKNQSGLDFLDIRRRLALEFYDCIKLVNYIRAVTDDGKKIPSELFKSHFEDEKYLRPFLQDDAVLFSLDELPDISIDPNTSTLLSGSSNSDLVARINELENELRMTQAQFSNYRETVSKTLDDRWHDNSLAVDSHKDPGAKEATEVPGSNYYGLYDDNGIHETMLKDTVRTDAYRDFIYNNKNCFANKTVLDIGCGTGILSMFCVKAGAARVIAVDNSDIIDKARENIFLNGMDDKITLLRGEIEEVKLPVESVDIIVSEWMGYCLLYEAMLLSVIRARDLYLKPDGLMVPSHMKLWTAPVSSPEYFDNHYHFWKDVYGFDMKAMQAKFFDNVVLEDFGPEKLCGEPSPFKQMDLHTITAQDLTFKSPWSSKLTTDVDSLDGFIIWFDSFFMPSRNDVLPDDAKAQDWVKAGNKGTSFTTGPFGKVTHWSKGFMMIDQVKEKPIPRKSGDEITGWIQYSFSETCWRWLTIKIEWKINEERSRTQSWKLE</sequence>
<evidence type="ECO:0000256" key="1">
    <source>
        <dbReference type="ARBA" id="ARBA00004496"/>
    </source>
</evidence>
<dbReference type="PANTHER" id="PTHR11006">
    <property type="entry name" value="PROTEIN ARGININE N-METHYLTRANSFERASE"/>
    <property type="match status" value="1"/>
</dbReference>
<keyword evidence="8" id="KW-0863">Zinc-finger</keyword>
<dbReference type="GO" id="GO:0005634">
    <property type="term" value="C:nucleus"/>
    <property type="evidence" value="ECO:0007669"/>
    <property type="project" value="TreeGrafter"/>
</dbReference>
<feature type="domain" description="Protein arginine N-methyltransferase" evidence="15">
    <location>
        <begin position="359"/>
        <end position="541"/>
    </location>
</feature>
<dbReference type="GO" id="GO:0032259">
    <property type="term" value="P:methylation"/>
    <property type="evidence" value="ECO:0007669"/>
    <property type="project" value="UniProtKB-KW"/>
</dbReference>
<keyword evidence="3" id="KW-0963">Cytoplasm</keyword>
<dbReference type="InterPro" id="IPR049482">
    <property type="entry name" value="ANM3-like_C2H2_Zf"/>
</dbReference>
<dbReference type="InterPro" id="IPR055135">
    <property type="entry name" value="PRMT_dom"/>
</dbReference>
<keyword evidence="7" id="KW-0479">Metal-binding</keyword>
<dbReference type="GO" id="GO:0042054">
    <property type="term" value="F:histone methyltransferase activity"/>
    <property type="evidence" value="ECO:0007669"/>
    <property type="project" value="TreeGrafter"/>
</dbReference>
<protein>
    <recommendedName>
        <fullName evidence="2">type I protein arginine methyltransferase</fullName>
        <ecNumber evidence="2">2.1.1.319</ecNumber>
    </recommendedName>
</protein>
<evidence type="ECO:0000259" key="14">
    <source>
        <dbReference type="Pfam" id="PF21137"/>
    </source>
</evidence>
<dbReference type="Pfam" id="PF21137">
    <property type="entry name" value="ANM3_C2H2_Zf"/>
    <property type="match status" value="1"/>
</dbReference>
<accession>A0A9W4D8Y7</accession>
<evidence type="ECO:0000256" key="8">
    <source>
        <dbReference type="ARBA" id="ARBA00022771"/>
    </source>
</evidence>
<dbReference type="FunFam" id="2.70.160.11:FF:000016">
    <property type="entry name" value="Protein arginine methyltransferase RmtB"/>
    <property type="match status" value="1"/>
</dbReference>
<evidence type="ECO:0000256" key="12">
    <source>
        <dbReference type="SAM" id="Coils"/>
    </source>
</evidence>
<dbReference type="GO" id="GO:0035242">
    <property type="term" value="F:protein-arginine omega-N asymmetric methyltransferase activity"/>
    <property type="evidence" value="ECO:0007669"/>
    <property type="project" value="UniProtKB-EC"/>
</dbReference>
<dbReference type="GO" id="GO:0008270">
    <property type="term" value="F:zinc ion binding"/>
    <property type="evidence" value="ECO:0007669"/>
    <property type="project" value="UniProtKB-KW"/>
</dbReference>
<dbReference type="AlphaFoldDB" id="A0A9W4D8Y7"/>
<dbReference type="Proteomes" id="UP000683417">
    <property type="component" value="Unassembled WGS sequence"/>
</dbReference>
<evidence type="ECO:0000256" key="7">
    <source>
        <dbReference type="ARBA" id="ARBA00022723"/>
    </source>
</evidence>
<keyword evidence="4 11" id="KW-0489">Methyltransferase</keyword>
<dbReference type="FunFam" id="3.40.50.150:FF:000003">
    <property type="entry name" value="Blast:Protein arginine N-methyltransferase 1"/>
    <property type="match status" value="1"/>
</dbReference>
<evidence type="ECO:0000313" key="16">
    <source>
        <dbReference type="EMBL" id="CAD6506403.1"/>
    </source>
</evidence>
<evidence type="ECO:0000313" key="17">
    <source>
        <dbReference type="Proteomes" id="UP000683417"/>
    </source>
</evidence>
<feature type="region of interest" description="Disordered" evidence="13">
    <location>
        <begin position="1"/>
        <end position="25"/>
    </location>
</feature>
<feature type="domain" description="Protein arginine N-methyltransferase 3-like C2H2 zinc finger" evidence="14">
    <location>
        <begin position="75"/>
        <end position="120"/>
    </location>
</feature>
<name>A0A9W4D8Y7_BLUGR</name>
<keyword evidence="5 11" id="KW-0808">Transferase</keyword>
<dbReference type="Pfam" id="PF06325">
    <property type="entry name" value="PrmA"/>
    <property type="match status" value="1"/>
</dbReference>
<evidence type="ECO:0000256" key="6">
    <source>
        <dbReference type="ARBA" id="ARBA00022691"/>
    </source>
</evidence>
<dbReference type="EC" id="2.1.1.319" evidence="2"/>
<evidence type="ECO:0000256" key="2">
    <source>
        <dbReference type="ARBA" id="ARBA00011925"/>
    </source>
</evidence>
<evidence type="ECO:0000256" key="11">
    <source>
        <dbReference type="PROSITE-ProRule" id="PRU01015"/>
    </source>
</evidence>
<comment type="catalytic activity">
    <reaction evidence="10">
        <text>L-arginyl-[protein] + S-adenosyl-L-methionine = N(omega)-methyl-L-arginyl-[protein] + S-adenosyl-L-homocysteine + H(+)</text>
        <dbReference type="Rhea" id="RHEA:48100"/>
        <dbReference type="Rhea" id="RHEA-COMP:10532"/>
        <dbReference type="Rhea" id="RHEA-COMP:11990"/>
        <dbReference type="ChEBI" id="CHEBI:15378"/>
        <dbReference type="ChEBI" id="CHEBI:29965"/>
        <dbReference type="ChEBI" id="CHEBI:57856"/>
        <dbReference type="ChEBI" id="CHEBI:59789"/>
        <dbReference type="ChEBI" id="CHEBI:65280"/>
    </reaction>
    <physiologicalReaction direction="left-to-right" evidence="10">
        <dbReference type="Rhea" id="RHEA:48101"/>
    </physiologicalReaction>
</comment>
<evidence type="ECO:0000259" key="15">
    <source>
        <dbReference type="Pfam" id="PF22528"/>
    </source>
</evidence>
<comment type="caution">
    <text evidence="16">The sequence shown here is derived from an EMBL/GenBank/DDBJ whole genome shotgun (WGS) entry which is preliminary data.</text>
</comment>
<evidence type="ECO:0000256" key="10">
    <source>
        <dbReference type="ARBA" id="ARBA00049303"/>
    </source>
</evidence>
<dbReference type="EMBL" id="CAJHIT010000010">
    <property type="protein sequence ID" value="CAD6506403.1"/>
    <property type="molecule type" value="Genomic_DNA"/>
</dbReference>
<feature type="compositionally biased region" description="Low complexity" evidence="13">
    <location>
        <begin position="13"/>
        <end position="23"/>
    </location>
</feature>
<feature type="coiled-coil region" evidence="12">
    <location>
        <begin position="152"/>
        <end position="179"/>
    </location>
</feature>
<evidence type="ECO:0000256" key="13">
    <source>
        <dbReference type="SAM" id="MobiDB-lite"/>
    </source>
</evidence>
<dbReference type="PROSITE" id="PS51678">
    <property type="entry name" value="SAM_MT_PRMT"/>
    <property type="match status" value="1"/>
</dbReference>
<dbReference type="PANTHER" id="PTHR11006:SF116">
    <property type="entry name" value="PROTEIN METHYLTRANSFERASE"/>
    <property type="match status" value="1"/>
</dbReference>